<name>A0AAV2HJ89_LYMST</name>
<keyword evidence="7" id="KW-1185">Reference proteome</keyword>
<keyword evidence="3 5" id="KW-1133">Transmembrane helix</keyword>
<organism evidence="6 7">
    <name type="scientific">Lymnaea stagnalis</name>
    <name type="common">Great pond snail</name>
    <name type="synonym">Helix stagnalis</name>
    <dbReference type="NCBI Taxonomy" id="6523"/>
    <lineage>
        <taxon>Eukaryota</taxon>
        <taxon>Metazoa</taxon>
        <taxon>Spiralia</taxon>
        <taxon>Lophotrochozoa</taxon>
        <taxon>Mollusca</taxon>
        <taxon>Gastropoda</taxon>
        <taxon>Heterobranchia</taxon>
        <taxon>Euthyneura</taxon>
        <taxon>Panpulmonata</taxon>
        <taxon>Hygrophila</taxon>
        <taxon>Lymnaeoidea</taxon>
        <taxon>Lymnaeidae</taxon>
        <taxon>Lymnaea</taxon>
    </lineage>
</organism>
<keyword evidence="2 5" id="KW-0812">Transmembrane</keyword>
<dbReference type="AlphaFoldDB" id="A0AAV2HJ89"/>
<gene>
    <name evidence="6" type="ORF">GSLYS_00007460001</name>
</gene>
<evidence type="ECO:0000256" key="4">
    <source>
        <dbReference type="ARBA" id="ARBA00023136"/>
    </source>
</evidence>
<accession>A0AAV2HJ89</accession>
<feature type="transmembrane region" description="Helical" evidence="5">
    <location>
        <begin position="32"/>
        <end position="52"/>
    </location>
</feature>
<protein>
    <submittedName>
        <fullName evidence="6">Uncharacterized protein</fullName>
    </submittedName>
</protein>
<dbReference type="GO" id="GO:0007189">
    <property type="term" value="P:adenylate cyclase-activating G protein-coupled receptor signaling pathway"/>
    <property type="evidence" value="ECO:0007669"/>
    <property type="project" value="TreeGrafter"/>
</dbReference>
<keyword evidence="4 5" id="KW-0472">Membrane</keyword>
<dbReference type="GO" id="GO:0005886">
    <property type="term" value="C:plasma membrane"/>
    <property type="evidence" value="ECO:0007669"/>
    <property type="project" value="TreeGrafter"/>
</dbReference>
<dbReference type="GO" id="GO:0004930">
    <property type="term" value="F:G protein-coupled receptor activity"/>
    <property type="evidence" value="ECO:0007669"/>
    <property type="project" value="TreeGrafter"/>
</dbReference>
<comment type="caution">
    <text evidence="6">The sequence shown here is derived from an EMBL/GenBank/DDBJ whole genome shotgun (WGS) entry which is preliminary data.</text>
</comment>
<dbReference type="PANTHER" id="PTHR23112:SF47">
    <property type="entry name" value="G-PROTEIN COUPLED RECEPTOR 157"/>
    <property type="match status" value="1"/>
</dbReference>
<evidence type="ECO:0000256" key="5">
    <source>
        <dbReference type="SAM" id="Phobius"/>
    </source>
</evidence>
<dbReference type="Gene3D" id="1.20.1070.10">
    <property type="entry name" value="Rhodopsin 7-helix transmembrane proteins"/>
    <property type="match status" value="1"/>
</dbReference>
<evidence type="ECO:0000256" key="3">
    <source>
        <dbReference type="ARBA" id="ARBA00022989"/>
    </source>
</evidence>
<evidence type="ECO:0000313" key="7">
    <source>
        <dbReference type="Proteomes" id="UP001497497"/>
    </source>
</evidence>
<evidence type="ECO:0000313" key="6">
    <source>
        <dbReference type="EMBL" id="CAL1533500.1"/>
    </source>
</evidence>
<reference evidence="6 7" key="1">
    <citation type="submission" date="2024-04" db="EMBL/GenBank/DDBJ databases">
        <authorList>
            <consortium name="Genoscope - CEA"/>
            <person name="William W."/>
        </authorList>
    </citation>
    <scope>NUCLEOTIDE SEQUENCE [LARGE SCALE GENOMIC DNA]</scope>
</reference>
<dbReference type="PANTHER" id="PTHR23112">
    <property type="entry name" value="G PROTEIN-COUPLED RECEPTOR 157-RELATED"/>
    <property type="match status" value="1"/>
</dbReference>
<dbReference type="EMBL" id="CAXITT010000144">
    <property type="protein sequence ID" value="CAL1533500.1"/>
    <property type="molecule type" value="Genomic_DNA"/>
</dbReference>
<sequence>MDILLYQHPTPCWISNRVKNKLAWYLLTVEGWVMAAFVTVSLAYLSVTWAIIRQRNKGKVVTGENVIEELALRTANQQLRFIPVIYVCTRIWGTGYFLFTRYPENSHLRASDWLLILKAFGDNSQGLANAIFFCLATQQIRSIMHKKLKTCCACFSGWCRRHKIIGPERWTAVSSIVRMRKGQLPNRRSRNLDESDLDLSGISLELPPPGGDCVDNGNEDDVIFER</sequence>
<dbReference type="Proteomes" id="UP001497497">
    <property type="component" value="Unassembled WGS sequence"/>
</dbReference>
<evidence type="ECO:0000256" key="1">
    <source>
        <dbReference type="ARBA" id="ARBA00004141"/>
    </source>
</evidence>
<evidence type="ECO:0000256" key="2">
    <source>
        <dbReference type="ARBA" id="ARBA00022692"/>
    </source>
</evidence>
<comment type="subcellular location">
    <subcellularLocation>
        <location evidence="1">Membrane</location>
        <topology evidence="1">Multi-pass membrane protein</topology>
    </subcellularLocation>
</comment>
<proteinExistence type="predicted"/>